<evidence type="ECO:0000256" key="1">
    <source>
        <dbReference type="ARBA" id="ARBA00022588"/>
    </source>
</evidence>
<dbReference type="AlphaFoldDB" id="A0A0A7DVN7"/>
<feature type="non-terminal residue" evidence="4">
    <location>
        <position position="1"/>
    </location>
</feature>
<reference evidence="4" key="1">
    <citation type="submission" date="2013-12" db="EMBL/GenBank/DDBJ databases">
        <title>Differential expression of immune response transcripts in Graminella nigrifrons against Maize fine streak virus challenge.</title>
        <authorList>
            <person name="Chen Y."/>
            <person name="Michel A.P."/>
            <person name="Redinbaugh M.G."/>
        </authorList>
    </citation>
    <scope>NUCLEOTIDE SEQUENCE</scope>
</reference>
<feature type="non-terminal residue" evidence="4">
    <location>
        <position position="148"/>
    </location>
</feature>
<dbReference type="GO" id="GO:0045087">
    <property type="term" value="P:innate immune response"/>
    <property type="evidence" value="ECO:0007669"/>
    <property type="project" value="UniProtKB-KW"/>
</dbReference>
<dbReference type="EMBL" id="KF986379">
    <property type="protein sequence ID" value="AIY24629.1"/>
    <property type="molecule type" value="mRNA"/>
</dbReference>
<dbReference type="GO" id="GO:0008270">
    <property type="term" value="F:zinc ion binding"/>
    <property type="evidence" value="ECO:0007669"/>
    <property type="project" value="InterPro"/>
</dbReference>
<keyword evidence="1" id="KW-0399">Innate immunity</keyword>
<protein>
    <submittedName>
        <fullName evidence="4">Peptidoglycan recognition protein LC</fullName>
    </submittedName>
</protein>
<dbReference type="PANTHER" id="PTHR11022">
    <property type="entry name" value="PEPTIDOGLYCAN RECOGNITION PROTEIN"/>
    <property type="match status" value="1"/>
</dbReference>
<dbReference type="InterPro" id="IPR006619">
    <property type="entry name" value="PGRP_domain_met/bac"/>
</dbReference>
<feature type="domain" description="Peptidoglycan recognition protein family" evidence="3">
    <location>
        <begin position="7"/>
        <end position="148"/>
    </location>
</feature>
<dbReference type="GO" id="GO:0009253">
    <property type="term" value="P:peptidoglycan catabolic process"/>
    <property type="evidence" value="ECO:0007669"/>
    <property type="project" value="InterPro"/>
</dbReference>
<dbReference type="InterPro" id="IPR015510">
    <property type="entry name" value="PGRP"/>
</dbReference>
<sequence>RSPRSTITLVSREDWGADPVNKSIPPLQLPATNVFFTYTNTEQCSNNSNTLPSCHNVVKNIQQEALYEHDLPDIPYNFLLGGDGCVYEGRGWKKKPEPIPDEKELNERNTLVVAYIGRKEEEYLGGDANVMSETGFSLIKYAIEKRYI</sequence>
<keyword evidence="2" id="KW-0391">Immunity</keyword>
<dbReference type="GO" id="GO:0008745">
    <property type="term" value="F:N-acetylmuramoyl-L-alanine amidase activity"/>
    <property type="evidence" value="ECO:0007669"/>
    <property type="project" value="InterPro"/>
</dbReference>
<dbReference type="Gene3D" id="3.40.80.10">
    <property type="entry name" value="Peptidoglycan recognition protein-like"/>
    <property type="match status" value="1"/>
</dbReference>
<accession>A0A0A7DVN7</accession>
<dbReference type="InterPro" id="IPR036505">
    <property type="entry name" value="Amidase/PGRP_sf"/>
</dbReference>
<evidence type="ECO:0000313" key="4">
    <source>
        <dbReference type="EMBL" id="AIY24629.1"/>
    </source>
</evidence>
<proteinExistence type="evidence at transcript level"/>
<evidence type="ECO:0000256" key="2">
    <source>
        <dbReference type="ARBA" id="ARBA00022859"/>
    </source>
</evidence>
<name>A0A0A7DVN7_GRANI</name>
<dbReference type="SUPFAM" id="SSF55846">
    <property type="entry name" value="N-acetylmuramoyl-L-alanine amidase-like"/>
    <property type="match status" value="1"/>
</dbReference>
<dbReference type="PANTHER" id="PTHR11022:SF41">
    <property type="entry name" value="PEPTIDOGLYCAN-RECOGNITION PROTEIN LC-RELATED"/>
    <property type="match status" value="1"/>
</dbReference>
<organism evidence="4">
    <name type="scientific">Graminella nigrifrons</name>
    <name type="common">Blackfaced leafhopper</name>
    <dbReference type="NCBI Taxonomy" id="30127"/>
    <lineage>
        <taxon>Eukaryota</taxon>
        <taxon>Metazoa</taxon>
        <taxon>Ecdysozoa</taxon>
        <taxon>Arthropoda</taxon>
        <taxon>Hexapoda</taxon>
        <taxon>Insecta</taxon>
        <taxon>Pterygota</taxon>
        <taxon>Neoptera</taxon>
        <taxon>Paraneoptera</taxon>
        <taxon>Hemiptera</taxon>
        <taxon>Auchenorrhyncha</taxon>
        <taxon>Membracoidea</taxon>
        <taxon>Cicadellidae</taxon>
        <taxon>Deltocephalinae</taxon>
        <taxon>Deltocephalini</taxon>
        <taxon>Graminella</taxon>
    </lineage>
</organism>
<dbReference type="SMART" id="SM00701">
    <property type="entry name" value="PGRP"/>
    <property type="match status" value="1"/>
</dbReference>
<evidence type="ECO:0000259" key="3">
    <source>
        <dbReference type="SMART" id="SM00701"/>
    </source>
</evidence>